<dbReference type="Proteomes" id="UP000199053">
    <property type="component" value="Unassembled WGS sequence"/>
</dbReference>
<comment type="pathway">
    <text evidence="3">Carbohydrate biosynthesis; gluconeogenesis.</text>
</comment>
<dbReference type="Pfam" id="PF00391">
    <property type="entry name" value="PEP-utilizers"/>
    <property type="match status" value="1"/>
</dbReference>
<dbReference type="EMBL" id="FNGA01000001">
    <property type="protein sequence ID" value="SDK35755.1"/>
    <property type="molecule type" value="Genomic_DNA"/>
</dbReference>
<evidence type="ECO:0000256" key="10">
    <source>
        <dbReference type="ARBA" id="ARBA00022777"/>
    </source>
</evidence>
<keyword evidence="7" id="KW-0808">Transferase</keyword>
<comment type="catalytic activity">
    <reaction evidence="14">
        <text>pyruvate + ATP + H2O = phosphoenolpyruvate + AMP + phosphate + 2 H(+)</text>
        <dbReference type="Rhea" id="RHEA:11364"/>
        <dbReference type="ChEBI" id="CHEBI:15361"/>
        <dbReference type="ChEBI" id="CHEBI:15377"/>
        <dbReference type="ChEBI" id="CHEBI:15378"/>
        <dbReference type="ChEBI" id="CHEBI:30616"/>
        <dbReference type="ChEBI" id="CHEBI:43474"/>
        <dbReference type="ChEBI" id="CHEBI:58702"/>
        <dbReference type="ChEBI" id="CHEBI:456215"/>
        <dbReference type="EC" id="2.7.9.2"/>
    </reaction>
</comment>
<keyword evidence="18" id="KW-1185">Reference proteome</keyword>
<dbReference type="SUPFAM" id="SSF56059">
    <property type="entry name" value="Glutathione synthetase ATP-binding domain-like"/>
    <property type="match status" value="1"/>
</dbReference>
<dbReference type="PANTHER" id="PTHR43030">
    <property type="entry name" value="PHOSPHOENOLPYRUVATE SYNTHASE"/>
    <property type="match status" value="1"/>
</dbReference>
<dbReference type="GO" id="GO:0046872">
    <property type="term" value="F:metal ion binding"/>
    <property type="evidence" value="ECO:0007669"/>
    <property type="project" value="UniProtKB-KW"/>
</dbReference>
<evidence type="ECO:0000256" key="6">
    <source>
        <dbReference type="ARBA" id="ARBA00021623"/>
    </source>
</evidence>
<name>A0A1G9BA55_9BACT</name>
<dbReference type="Pfam" id="PF01326">
    <property type="entry name" value="PPDK_N"/>
    <property type="match status" value="1"/>
</dbReference>
<gene>
    <name evidence="17" type="ORF">SAMN05660337_0193</name>
</gene>
<evidence type="ECO:0000256" key="1">
    <source>
        <dbReference type="ARBA" id="ARBA00001946"/>
    </source>
</evidence>
<organism evidence="17 18">
    <name type="scientific">Maridesulfovibrio ferrireducens</name>
    <dbReference type="NCBI Taxonomy" id="246191"/>
    <lineage>
        <taxon>Bacteria</taxon>
        <taxon>Pseudomonadati</taxon>
        <taxon>Thermodesulfobacteriota</taxon>
        <taxon>Desulfovibrionia</taxon>
        <taxon>Desulfovibrionales</taxon>
        <taxon>Desulfovibrionaceae</taxon>
        <taxon>Maridesulfovibrio</taxon>
    </lineage>
</organism>
<keyword evidence="8" id="KW-0479">Metal-binding</keyword>
<dbReference type="GO" id="GO:0008986">
    <property type="term" value="F:pyruvate, water dikinase activity"/>
    <property type="evidence" value="ECO:0007669"/>
    <property type="project" value="UniProtKB-EC"/>
</dbReference>
<proteinExistence type="inferred from homology"/>
<keyword evidence="10 17" id="KW-0418">Kinase</keyword>
<keyword evidence="12" id="KW-0460">Magnesium</keyword>
<dbReference type="Gene3D" id="3.30.470.20">
    <property type="entry name" value="ATP-grasp fold, B domain"/>
    <property type="match status" value="2"/>
</dbReference>
<evidence type="ECO:0000256" key="2">
    <source>
        <dbReference type="ARBA" id="ARBA00002988"/>
    </source>
</evidence>
<comment type="cofactor">
    <cofactor evidence="1">
        <name>Mg(2+)</name>
        <dbReference type="ChEBI" id="CHEBI:18420"/>
    </cofactor>
</comment>
<keyword evidence="11" id="KW-0067">ATP-binding</keyword>
<evidence type="ECO:0000256" key="12">
    <source>
        <dbReference type="ARBA" id="ARBA00022842"/>
    </source>
</evidence>
<dbReference type="InterPro" id="IPR036637">
    <property type="entry name" value="Phosphohistidine_dom_sf"/>
</dbReference>
<dbReference type="PANTHER" id="PTHR43030:SF1">
    <property type="entry name" value="PHOSPHOENOLPYRUVATE SYNTHASE"/>
    <property type="match status" value="1"/>
</dbReference>
<evidence type="ECO:0000256" key="7">
    <source>
        <dbReference type="ARBA" id="ARBA00022679"/>
    </source>
</evidence>
<reference evidence="18" key="1">
    <citation type="submission" date="2016-10" db="EMBL/GenBank/DDBJ databases">
        <authorList>
            <person name="Varghese N."/>
            <person name="Submissions S."/>
        </authorList>
    </citation>
    <scope>NUCLEOTIDE SEQUENCE [LARGE SCALE GENOMIC DNA]</scope>
    <source>
        <strain evidence="18">DSM 16995</strain>
    </source>
</reference>
<evidence type="ECO:0000256" key="3">
    <source>
        <dbReference type="ARBA" id="ARBA00004742"/>
    </source>
</evidence>
<dbReference type="OrthoDB" id="9760711at2"/>
<comment type="similarity">
    <text evidence="4">Belongs to the PEP-utilizing enzyme family.</text>
</comment>
<feature type="domain" description="Pyruvate phosphate dikinase AMP/ATP-binding" evidence="16">
    <location>
        <begin position="128"/>
        <end position="412"/>
    </location>
</feature>
<dbReference type="GO" id="GO:0005524">
    <property type="term" value="F:ATP binding"/>
    <property type="evidence" value="ECO:0007669"/>
    <property type="project" value="UniProtKB-KW"/>
</dbReference>
<evidence type="ECO:0000313" key="17">
    <source>
        <dbReference type="EMBL" id="SDK35755.1"/>
    </source>
</evidence>
<dbReference type="SUPFAM" id="SSF52009">
    <property type="entry name" value="Phosphohistidine domain"/>
    <property type="match status" value="1"/>
</dbReference>
<dbReference type="InterPro" id="IPR006319">
    <property type="entry name" value="PEP_synth"/>
</dbReference>
<dbReference type="InterPro" id="IPR008279">
    <property type="entry name" value="PEP-util_enz_mobile_dom"/>
</dbReference>
<dbReference type="InterPro" id="IPR002192">
    <property type="entry name" value="PPDK_AMP/ATP-bd"/>
</dbReference>
<evidence type="ECO:0000256" key="14">
    <source>
        <dbReference type="ARBA" id="ARBA00047700"/>
    </source>
</evidence>
<dbReference type="GO" id="GO:0006094">
    <property type="term" value="P:gluconeogenesis"/>
    <property type="evidence" value="ECO:0007669"/>
    <property type="project" value="UniProtKB-UniPathway"/>
</dbReference>
<evidence type="ECO:0000313" key="18">
    <source>
        <dbReference type="Proteomes" id="UP000199053"/>
    </source>
</evidence>
<dbReference type="Gene3D" id="3.30.1490.20">
    <property type="entry name" value="ATP-grasp fold, A domain"/>
    <property type="match status" value="1"/>
</dbReference>
<dbReference type="AlphaFoldDB" id="A0A1G9BA55"/>
<evidence type="ECO:0000256" key="9">
    <source>
        <dbReference type="ARBA" id="ARBA00022741"/>
    </source>
</evidence>
<evidence type="ECO:0000256" key="8">
    <source>
        <dbReference type="ARBA" id="ARBA00022723"/>
    </source>
</evidence>
<dbReference type="UniPathway" id="UPA00138"/>
<evidence type="ECO:0000259" key="15">
    <source>
        <dbReference type="Pfam" id="PF00391"/>
    </source>
</evidence>
<evidence type="ECO:0000256" key="5">
    <source>
        <dbReference type="ARBA" id="ARBA00011996"/>
    </source>
</evidence>
<sequence>MQVKQLFKYWTYLFFAPGAHLRHKYSAFKSLLVHDATALELIADLEDVFYSKKKVDNQRVIWLIHRLSLAVEAMTGQLVEMNPLRYMNLAENFRRIDDCVKLAVDHDLPDSTPPYILSLGSAADFPGLAGGKGANLGRAFNESSVNVPPGFVVTANAFNLFIDFNGLREAIESRLSLMEVDNHSLLAKLTLEIQELILAADVPDEIADGISLAMSEMFSEEGLIAVRSSALAEDGDISFAGQYASELSVQKKDVLEAYKRVLAGKFCPRAVFYRISNGLSDSETAMAVLILPMVEAEKAGVIYSKNPDSQFRSENICIYGVHGLGDSLVDGSISPAKAFLSRDPEPKLIRINSTKRDALPSEATILELGRIAMRLESLFGFPQDIEWAKDSSGNVYILQTRPIQQNTDKAAEVHSPIENTPIVKGLERASLGVGCGEIYFAVTGKDFANIPEGSIVVTPTLKPVLSLFISKMNGVIAGTGSRASHFASVARECGLPVLVGDTLGSFSAGQFVTVDGVDGAVFDGCVEEVVTRNFKKEKVAQRVFDFSSKVAPFTVKLDLTDPESADFTAEGCCSLHDLVRFCHEKSVEEMFSLVDKMGRGMGAAKELKSELPLVMYILDLGKGLVLNTTKRGHITPQDIKSQPMLELWRGLASPMVKWSKGLTHIDWEEFDRVSAGIFSVNSKLLASYGIVSEDYLHLMIRFGYHFSVVDSICGPNAGANYINFRFRGGGSELENRLLRLEFIRRVLDHYGFEIEIHGDMLDAICSRISEKDTCVLLNILGYLLAVTRLMDMRLQNEKQVKAEVRLFIESAERLDGNCS</sequence>
<feature type="domain" description="PEP-utilising enzyme mobile" evidence="15">
    <location>
        <begin position="450"/>
        <end position="519"/>
    </location>
</feature>
<evidence type="ECO:0000256" key="13">
    <source>
        <dbReference type="ARBA" id="ARBA00033470"/>
    </source>
</evidence>
<keyword evidence="9" id="KW-0547">Nucleotide-binding</keyword>
<comment type="function">
    <text evidence="2">Catalyzes the phosphorylation of pyruvate to phosphoenolpyruvate.</text>
</comment>
<dbReference type="Gene3D" id="3.50.30.10">
    <property type="entry name" value="Phosphohistidine domain"/>
    <property type="match status" value="1"/>
</dbReference>
<dbReference type="EC" id="2.7.9.2" evidence="5"/>
<accession>A0A1G9BA55</accession>
<evidence type="ECO:0000256" key="11">
    <source>
        <dbReference type="ARBA" id="ARBA00022840"/>
    </source>
</evidence>
<keyword evidence="17" id="KW-0670">Pyruvate</keyword>
<evidence type="ECO:0000259" key="16">
    <source>
        <dbReference type="Pfam" id="PF01326"/>
    </source>
</evidence>
<dbReference type="RefSeq" id="WP_092157349.1">
    <property type="nucleotide sequence ID" value="NZ_FNGA01000001.1"/>
</dbReference>
<protein>
    <recommendedName>
        <fullName evidence="6">Phosphoenolpyruvate synthase</fullName>
        <ecNumber evidence="5">2.7.9.2</ecNumber>
    </recommendedName>
    <alternativeName>
        <fullName evidence="13">Pyruvate, water dikinase</fullName>
    </alternativeName>
</protein>
<evidence type="ECO:0000256" key="4">
    <source>
        <dbReference type="ARBA" id="ARBA00007837"/>
    </source>
</evidence>
<dbReference type="STRING" id="246191.SAMN05660337_0193"/>
<dbReference type="InterPro" id="IPR013815">
    <property type="entry name" value="ATP_grasp_subdomain_1"/>
</dbReference>